<dbReference type="EMBL" id="JAUSZT010000003">
    <property type="protein sequence ID" value="MDQ0996861.1"/>
    <property type="molecule type" value="Genomic_DNA"/>
</dbReference>
<sequence>MAIKPDYMAGTITVAADGTVVTGVGSQWVSADIQPGDTLKVKNLDAVIATVTSNTQITLAEPWTGGALSASPYRIRYQPDGSRFTAALRDLVTAIGGGSLAALQAITGAVDKLPYFTGANTMALADFGANARATLAAAKAWTTSLFGLTMAADKFPYGTGANTMALADITAAGRASLNITGTPAADKLPYLTGASAAALADLTTYARGLLDDANASAAQTTLGISTFIKALLDDTDGGAALTSLGITKNLIGNGGWYRFPSGIMVQWGSTFNASSDFATAFPVAFPTACIGVYQNTNFNTASTNAYVINTSNVSASTFDTRARAISNGGLVAAQANLPFFWLAIGY</sequence>
<gene>
    <name evidence="2" type="ORF">QFZ34_002043</name>
</gene>
<evidence type="ECO:0000313" key="2">
    <source>
        <dbReference type="EMBL" id="MDQ0996861.1"/>
    </source>
</evidence>
<dbReference type="RefSeq" id="WP_307280115.1">
    <property type="nucleotide sequence ID" value="NZ_JAUSZT010000003.1"/>
</dbReference>
<reference evidence="2 3" key="1">
    <citation type="submission" date="2023-07" db="EMBL/GenBank/DDBJ databases">
        <title>Comparative genomics of wheat-associated soil bacteria to identify genetic determinants of phenazine resistance.</title>
        <authorList>
            <person name="Mouncey N."/>
        </authorList>
    </citation>
    <scope>NUCLEOTIDE SEQUENCE [LARGE SCALE GENOMIC DNA]</scope>
    <source>
        <strain evidence="2 3">W4I11</strain>
    </source>
</reference>
<dbReference type="InterPro" id="IPR054075">
    <property type="entry name" value="Gp53-like_C"/>
</dbReference>
<name>A0ABU0S8Q7_9HYPH</name>
<organism evidence="2 3">
    <name type="scientific">Phyllobacterium ifriqiyense</name>
    <dbReference type="NCBI Taxonomy" id="314238"/>
    <lineage>
        <taxon>Bacteria</taxon>
        <taxon>Pseudomonadati</taxon>
        <taxon>Pseudomonadota</taxon>
        <taxon>Alphaproteobacteria</taxon>
        <taxon>Hyphomicrobiales</taxon>
        <taxon>Phyllobacteriaceae</taxon>
        <taxon>Phyllobacterium</taxon>
    </lineage>
</organism>
<evidence type="ECO:0000313" key="3">
    <source>
        <dbReference type="Proteomes" id="UP001237780"/>
    </source>
</evidence>
<accession>A0ABU0S8Q7</accession>
<keyword evidence="3" id="KW-1185">Reference proteome</keyword>
<feature type="domain" description="Putative tail fiber protein gp53-like C-terminal" evidence="1">
    <location>
        <begin position="258"/>
        <end position="346"/>
    </location>
</feature>
<dbReference type="Pfam" id="PF21882">
    <property type="entry name" value="Gp53-like_C"/>
    <property type="match status" value="1"/>
</dbReference>
<dbReference type="Proteomes" id="UP001237780">
    <property type="component" value="Unassembled WGS sequence"/>
</dbReference>
<proteinExistence type="predicted"/>
<protein>
    <recommendedName>
        <fullName evidence="1">Putative tail fiber protein gp53-like C-terminal domain-containing protein</fullName>
    </recommendedName>
</protein>
<dbReference type="Gene3D" id="2.60.40.3940">
    <property type="match status" value="1"/>
</dbReference>
<comment type="caution">
    <text evidence="2">The sequence shown here is derived from an EMBL/GenBank/DDBJ whole genome shotgun (WGS) entry which is preliminary data.</text>
</comment>
<evidence type="ECO:0000259" key="1">
    <source>
        <dbReference type="Pfam" id="PF21882"/>
    </source>
</evidence>